<name>A0A0G4PXI7_PENC3</name>
<dbReference type="Proteomes" id="UP000053732">
    <property type="component" value="Unassembled WGS sequence"/>
</dbReference>
<evidence type="ECO:0000313" key="1">
    <source>
        <dbReference type="EMBL" id="CRL31234.1"/>
    </source>
</evidence>
<organism evidence="1 2">
    <name type="scientific">Penicillium camemberti (strain FM 013)</name>
    <dbReference type="NCBI Taxonomy" id="1429867"/>
    <lineage>
        <taxon>Eukaryota</taxon>
        <taxon>Fungi</taxon>
        <taxon>Dikarya</taxon>
        <taxon>Ascomycota</taxon>
        <taxon>Pezizomycotina</taxon>
        <taxon>Eurotiomycetes</taxon>
        <taxon>Eurotiomycetidae</taxon>
        <taxon>Eurotiales</taxon>
        <taxon>Aspergillaceae</taxon>
        <taxon>Penicillium</taxon>
    </lineage>
</organism>
<keyword evidence="2" id="KW-1185">Reference proteome</keyword>
<gene>
    <name evidence="1" type="ORF">PCAMFM013_S094g000003</name>
</gene>
<sequence>MSTLGVKHFKFGYNFTLADRLLEPSTKAYIWKYLFRVIGRQRFFYSKTLSVENVYMIRETTGKRLMRLSKAL</sequence>
<reference evidence="1 2" key="1">
    <citation type="journal article" date="2014" name="Nat. Commun.">
        <title>Multiple recent horizontal transfers of a large genomic region in cheese making fungi.</title>
        <authorList>
            <person name="Cheeseman K."/>
            <person name="Ropars J."/>
            <person name="Renault P."/>
            <person name="Dupont J."/>
            <person name="Gouzy J."/>
            <person name="Branca A."/>
            <person name="Abraham A.L."/>
            <person name="Ceppi M."/>
            <person name="Conseiller E."/>
            <person name="Debuchy R."/>
            <person name="Malagnac F."/>
            <person name="Goarin A."/>
            <person name="Silar P."/>
            <person name="Lacoste S."/>
            <person name="Sallet E."/>
            <person name="Bensimon A."/>
            <person name="Giraud T."/>
            <person name="Brygoo Y."/>
        </authorList>
    </citation>
    <scope>NUCLEOTIDE SEQUENCE [LARGE SCALE GENOMIC DNA]</scope>
    <source>
        <strain evidence="2">FM 013</strain>
    </source>
</reference>
<dbReference type="EMBL" id="HG793225">
    <property type="protein sequence ID" value="CRL31234.1"/>
    <property type="molecule type" value="Genomic_DNA"/>
</dbReference>
<dbReference type="AlphaFoldDB" id="A0A0G4PXI7"/>
<protein>
    <submittedName>
        <fullName evidence="1">Str. FM013</fullName>
    </submittedName>
</protein>
<proteinExistence type="predicted"/>
<accession>A0A0G4PXI7</accession>
<evidence type="ECO:0000313" key="2">
    <source>
        <dbReference type="Proteomes" id="UP000053732"/>
    </source>
</evidence>